<keyword evidence="2" id="KW-1185">Reference proteome</keyword>
<evidence type="ECO:0000313" key="1">
    <source>
        <dbReference type="EMBL" id="MEW9500816.1"/>
    </source>
</evidence>
<reference evidence="1 2" key="1">
    <citation type="journal article" date="1979" name="Int. J. Syst. Evol. Microbiol.">
        <title>Bacillus globisporus subsp. marinus subsp. nov.</title>
        <authorList>
            <person name="Liu H."/>
        </authorList>
    </citation>
    <scope>NUCLEOTIDE SEQUENCE [LARGE SCALE GENOMIC DNA]</scope>
    <source>
        <strain evidence="1 2">DSM 1297</strain>
    </source>
</reference>
<organism evidence="1 2">
    <name type="scientific">Jeotgalibacillus marinus</name>
    <dbReference type="NCBI Taxonomy" id="86667"/>
    <lineage>
        <taxon>Bacteria</taxon>
        <taxon>Bacillati</taxon>
        <taxon>Bacillota</taxon>
        <taxon>Bacilli</taxon>
        <taxon>Bacillales</taxon>
        <taxon>Caryophanaceae</taxon>
        <taxon>Jeotgalibacillus</taxon>
    </lineage>
</organism>
<comment type="caution">
    <text evidence="1">The sequence shown here is derived from an EMBL/GenBank/DDBJ whole genome shotgun (WGS) entry which is preliminary data.</text>
</comment>
<name>A0ABV3Q0Q5_9BACL</name>
<dbReference type="RefSeq" id="WP_367778166.1">
    <property type="nucleotide sequence ID" value="NZ_JBFMIA010000002.1"/>
</dbReference>
<sequence>MKTFKLIKLQIVESDNTRNFSLLDGLIINKEDDKHTWILEAFLRDDDLDYFQRIQQKREDIEVLAVITNERNDPASLFAQVHEVRQIGDKVSVLFKGQLKNQRNEYAGQLLDHLVSHTDLTGNALIDTFREQMKKRPRLNKS</sequence>
<dbReference type="EMBL" id="JBFMIA010000002">
    <property type="protein sequence ID" value="MEW9500816.1"/>
    <property type="molecule type" value="Genomic_DNA"/>
</dbReference>
<evidence type="ECO:0000313" key="2">
    <source>
        <dbReference type="Proteomes" id="UP001556040"/>
    </source>
</evidence>
<protein>
    <submittedName>
        <fullName evidence="1">YwpF family protein</fullName>
    </submittedName>
</protein>
<accession>A0ABV3Q0Q5</accession>
<dbReference type="Pfam" id="PF14183">
    <property type="entry name" value="YwpF"/>
    <property type="match status" value="1"/>
</dbReference>
<dbReference type="Proteomes" id="UP001556040">
    <property type="component" value="Unassembled WGS sequence"/>
</dbReference>
<proteinExistence type="predicted"/>
<gene>
    <name evidence="1" type="ORF">AB1471_03255</name>
</gene>
<dbReference type="InterPro" id="IPR025573">
    <property type="entry name" value="YwpF"/>
</dbReference>